<proteinExistence type="predicted"/>
<reference evidence="3 4" key="1">
    <citation type="submission" date="2019-05" db="EMBL/GenBank/DDBJ databases">
        <authorList>
            <person name="Zhou X."/>
        </authorList>
    </citation>
    <scope>NUCLEOTIDE SEQUENCE [LARGE SCALE GENOMIC DNA]</scope>
    <source>
        <strain evidence="3 4">DSM 432</strain>
    </source>
</reference>
<gene>
    <name evidence="3" type="ORF">FBQ73_17730</name>
</gene>
<name>A0A6C1KDP4_XANAU</name>
<evidence type="ECO:0000256" key="2">
    <source>
        <dbReference type="SAM" id="SignalP"/>
    </source>
</evidence>
<feature type="chain" id="PRO_5025405280" evidence="2">
    <location>
        <begin position="29"/>
        <end position="307"/>
    </location>
</feature>
<protein>
    <submittedName>
        <fullName evidence="3">Uncharacterized protein</fullName>
    </submittedName>
</protein>
<accession>A0A6C1KDP4</accession>
<organism evidence="3 4">
    <name type="scientific">Xanthobacter autotrophicus</name>
    <dbReference type="NCBI Taxonomy" id="280"/>
    <lineage>
        <taxon>Bacteria</taxon>
        <taxon>Pseudomonadati</taxon>
        <taxon>Pseudomonadota</taxon>
        <taxon>Alphaproteobacteria</taxon>
        <taxon>Hyphomicrobiales</taxon>
        <taxon>Xanthobacteraceae</taxon>
        <taxon>Xanthobacter</taxon>
    </lineage>
</organism>
<evidence type="ECO:0000313" key="4">
    <source>
        <dbReference type="Proteomes" id="UP000305131"/>
    </source>
</evidence>
<feature type="region of interest" description="Disordered" evidence="1">
    <location>
        <begin position="251"/>
        <end position="272"/>
    </location>
</feature>
<dbReference type="PROSITE" id="PS51318">
    <property type="entry name" value="TAT"/>
    <property type="match status" value="1"/>
</dbReference>
<dbReference type="RefSeq" id="WP_138400803.1">
    <property type="nucleotide sequence ID" value="NZ_JBAFVI010000005.1"/>
</dbReference>
<dbReference type="InterPro" id="IPR006311">
    <property type="entry name" value="TAT_signal"/>
</dbReference>
<keyword evidence="2" id="KW-0732">Signal</keyword>
<dbReference type="GeneID" id="95775297"/>
<dbReference type="EMBL" id="VAUP01000035">
    <property type="protein sequence ID" value="TLX41941.1"/>
    <property type="molecule type" value="Genomic_DNA"/>
</dbReference>
<feature type="signal peptide" evidence="2">
    <location>
        <begin position="1"/>
        <end position="28"/>
    </location>
</feature>
<comment type="caution">
    <text evidence="3">The sequence shown here is derived from an EMBL/GenBank/DDBJ whole genome shotgun (WGS) entry which is preliminary data.</text>
</comment>
<evidence type="ECO:0000313" key="3">
    <source>
        <dbReference type="EMBL" id="TLX41941.1"/>
    </source>
</evidence>
<dbReference type="AlphaFoldDB" id="A0A6C1KDP4"/>
<dbReference type="OrthoDB" id="8441026at2"/>
<feature type="compositionally biased region" description="Basic and acidic residues" evidence="1">
    <location>
        <begin position="254"/>
        <end position="270"/>
    </location>
</feature>
<dbReference type="Proteomes" id="UP000305131">
    <property type="component" value="Unassembled WGS sequence"/>
</dbReference>
<sequence>MIRFARRLALQTAGAVLLAASLPLAALAGQADDDYIAARNTAEAALAAAEKAGANPDDLYKRDETALAALEKRMAALLGQLKFKGLDAQPTFSPGTLLDGQIESGEPDGLRFSDTDFTTRLLVSPEPVFTSWLAGRAKEENAPPALAGGIKAAMASDIFYTYAISSDAAFSSYVELPVAAGEGETAYAALGLFSQDVAANQVPDSIVITRIASGRVIIGTSEAKVAIKSIPACDQVWKTYAAKAKTLRAAAQKSKKDDDPRWDDASRAEDDGSAAYRACFAKEARSQPFFAAAVARAEALLQTARGK</sequence>
<evidence type="ECO:0000256" key="1">
    <source>
        <dbReference type="SAM" id="MobiDB-lite"/>
    </source>
</evidence>